<dbReference type="OrthoDB" id="3176171at2759"/>
<keyword evidence="4 5" id="KW-0505">Motor protein</keyword>
<dbReference type="SUPFAM" id="SSF52540">
    <property type="entry name" value="P-loop containing nucleoside triphosphate hydrolases"/>
    <property type="match status" value="1"/>
</dbReference>
<comment type="caution">
    <text evidence="8">The sequence shown here is derived from an EMBL/GenBank/DDBJ whole genome shotgun (WGS) entry which is preliminary data.</text>
</comment>
<dbReference type="PROSITE" id="PS50067">
    <property type="entry name" value="KINESIN_MOTOR_2"/>
    <property type="match status" value="1"/>
</dbReference>
<keyword evidence="2 5" id="KW-0547">Nucleotide-binding</keyword>
<accession>A0A813G2I8</accession>
<feature type="binding site" evidence="5">
    <location>
        <begin position="324"/>
        <end position="331"/>
    </location>
    <ligand>
        <name>ATP</name>
        <dbReference type="ChEBI" id="CHEBI:30616"/>
    </ligand>
</feature>
<dbReference type="InterPro" id="IPR027417">
    <property type="entry name" value="P-loop_NTPase"/>
</dbReference>
<evidence type="ECO:0000256" key="5">
    <source>
        <dbReference type="PROSITE-ProRule" id="PRU00283"/>
    </source>
</evidence>
<dbReference type="Proteomes" id="UP000654075">
    <property type="component" value="Unassembled WGS sequence"/>
</dbReference>
<dbReference type="Gene3D" id="3.40.850.10">
    <property type="entry name" value="Kinesin motor domain"/>
    <property type="match status" value="1"/>
</dbReference>
<dbReference type="InterPro" id="IPR036961">
    <property type="entry name" value="Kinesin_motor_dom_sf"/>
</dbReference>
<dbReference type="PANTHER" id="PTHR47972">
    <property type="entry name" value="KINESIN-LIKE PROTEIN KLP-3"/>
    <property type="match status" value="1"/>
</dbReference>
<feature type="compositionally biased region" description="Low complexity" evidence="6">
    <location>
        <begin position="39"/>
        <end position="51"/>
    </location>
</feature>
<dbReference type="InterPro" id="IPR027640">
    <property type="entry name" value="Kinesin-like_fam"/>
</dbReference>
<dbReference type="Pfam" id="PF16796">
    <property type="entry name" value="Microtub_bd"/>
    <property type="match status" value="1"/>
</dbReference>
<comment type="similarity">
    <text evidence="5">Belongs to the TRAFAC class myosin-kinesin ATPase superfamily. Kinesin family.</text>
</comment>
<keyword evidence="3 5" id="KW-0067">ATP-binding</keyword>
<feature type="domain" description="Kinesin motor" evidence="7">
    <location>
        <begin position="235"/>
        <end position="364"/>
    </location>
</feature>
<evidence type="ECO:0000313" key="9">
    <source>
        <dbReference type="Proteomes" id="UP000654075"/>
    </source>
</evidence>
<dbReference type="AlphaFoldDB" id="A0A813G2I8"/>
<dbReference type="OMA" id="ESELQMF"/>
<evidence type="ECO:0000256" key="2">
    <source>
        <dbReference type="ARBA" id="ARBA00022741"/>
    </source>
</evidence>
<evidence type="ECO:0000259" key="7">
    <source>
        <dbReference type="PROSITE" id="PS50067"/>
    </source>
</evidence>
<feature type="compositionally biased region" description="Basic and acidic residues" evidence="6">
    <location>
        <begin position="11"/>
        <end position="36"/>
    </location>
</feature>
<protein>
    <recommendedName>
        <fullName evidence="7">Kinesin motor domain-containing protein</fullName>
    </recommendedName>
</protein>
<sequence>VPAAPPPVEPRTPRREAEAPRAETPRTARRDPREPQTPRSSASSAASGRRGPQSRYVFASEEDKVIWANALWDQRERQEALLEKVLEDREHLQELRHRKACAESRAAEHGQTLVQETDGSAVNLSTLSEKEAQLLVELEAQRSAGAPCDRTHGLLSVGVRAKETELERGREALESLRAAKVAKLKEGEVKAVRSAALSAAAAADRAALDVRAELLAQNVPIARSLHNGYLNLKGNIRVFCRFRPKLGSEADELTKVEYQDEHRVILHSQVQKNVTGLSEHSNCWDFGFDRVFGPSATQADVFEEISLLVQSALDGYKVAIFAYGQTGGGKTYTMDGPQAESSGQSHGRDQKGVIPRTVDLIFSE</sequence>
<dbReference type="GO" id="GO:0007018">
    <property type="term" value="P:microtubule-based movement"/>
    <property type="evidence" value="ECO:0007669"/>
    <property type="project" value="InterPro"/>
</dbReference>
<dbReference type="InterPro" id="IPR001752">
    <property type="entry name" value="Kinesin_motor_dom"/>
</dbReference>
<dbReference type="PANTHER" id="PTHR47972:SF45">
    <property type="entry name" value="PROTEIN CLARET SEGREGATIONAL"/>
    <property type="match status" value="1"/>
</dbReference>
<dbReference type="EMBL" id="CAJNNV010026717">
    <property type="protein sequence ID" value="CAE8618858.1"/>
    <property type="molecule type" value="Genomic_DNA"/>
</dbReference>
<evidence type="ECO:0000313" key="8">
    <source>
        <dbReference type="EMBL" id="CAE8618858.1"/>
    </source>
</evidence>
<dbReference type="GO" id="GO:0005874">
    <property type="term" value="C:microtubule"/>
    <property type="evidence" value="ECO:0007669"/>
    <property type="project" value="UniProtKB-KW"/>
</dbReference>
<name>A0A813G2I8_POLGL</name>
<dbReference type="GO" id="GO:0005524">
    <property type="term" value="F:ATP binding"/>
    <property type="evidence" value="ECO:0007669"/>
    <property type="project" value="UniProtKB-UniRule"/>
</dbReference>
<feature type="non-terminal residue" evidence="8">
    <location>
        <position position="1"/>
    </location>
</feature>
<evidence type="ECO:0000256" key="6">
    <source>
        <dbReference type="SAM" id="MobiDB-lite"/>
    </source>
</evidence>
<proteinExistence type="inferred from homology"/>
<dbReference type="SMART" id="SM00129">
    <property type="entry name" value="KISc"/>
    <property type="match status" value="1"/>
</dbReference>
<organism evidence="8 9">
    <name type="scientific">Polarella glacialis</name>
    <name type="common">Dinoflagellate</name>
    <dbReference type="NCBI Taxonomy" id="89957"/>
    <lineage>
        <taxon>Eukaryota</taxon>
        <taxon>Sar</taxon>
        <taxon>Alveolata</taxon>
        <taxon>Dinophyceae</taxon>
        <taxon>Suessiales</taxon>
        <taxon>Suessiaceae</taxon>
        <taxon>Polarella</taxon>
    </lineage>
</organism>
<reference evidence="8" key="1">
    <citation type="submission" date="2021-02" db="EMBL/GenBank/DDBJ databases">
        <authorList>
            <person name="Dougan E. K."/>
            <person name="Rhodes N."/>
            <person name="Thang M."/>
            <person name="Chan C."/>
        </authorList>
    </citation>
    <scope>NUCLEOTIDE SEQUENCE</scope>
</reference>
<evidence type="ECO:0000256" key="4">
    <source>
        <dbReference type="ARBA" id="ARBA00023175"/>
    </source>
</evidence>
<dbReference type="GO" id="GO:0003777">
    <property type="term" value="F:microtubule motor activity"/>
    <property type="evidence" value="ECO:0007669"/>
    <property type="project" value="InterPro"/>
</dbReference>
<keyword evidence="9" id="KW-1185">Reference proteome</keyword>
<dbReference type="InterPro" id="IPR031852">
    <property type="entry name" value="Vik1/Cik1_MT-bd"/>
</dbReference>
<dbReference type="GO" id="GO:0008017">
    <property type="term" value="F:microtubule binding"/>
    <property type="evidence" value="ECO:0007669"/>
    <property type="project" value="InterPro"/>
</dbReference>
<evidence type="ECO:0000256" key="1">
    <source>
        <dbReference type="ARBA" id="ARBA00022701"/>
    </source>
</evidence>
<feature type="region of interest" description="Disordered" evidence="6">
    <location>
        <begin position="1"/>
        <end position="55"/>
    </location>
</feature>
<evidence type="ECO:0000256" key="3">
    <source>
        <dbReference type="ARBA" id="ARBA00022840"/>
    </source>
</evidence>
<feature type="compositionally biased region" description="Pro residues" evidence="6">
    <location>
        <begin position="1"/>
        <end position="10"/>
    </location>
</feature>
<keyword evidence="1" id="KW-0493">Microtubule</keyword>
<feature type="non-terminal residue" evidence="8">
    <location>
        <position position="364"/>
    </location>
</feature>
<gene>
    <name evidence="8" type="ORF">PGLA1383_LOCUS36456</name>
</gene>